<feature type="region of interest" description="Disordered" evidence="1">
    <location>
        <begin position="288"/>
        <end position="313"/>
    </location>
</feature>
<evidence type="ECO:0000313" key="4">
    <source>
        <dbReference type="EMBL" id="MFB0834592.1"/>
    </source>
</evidence>
<accession>A0ABV4UQS0</accession>
<evidence type="ECO:0000313" key="5">
    <source>
        <dbReference type="Proteomes" id="UP001575652"/>
    </source>
</evidence>
<dbReference type="EMBL" id="JBHDLJ010000005">
    <property type="protein sequence ID" value="MFB0834592.1"/>
    <property type="molecule type" value="Genomic_DNA"/>
</dbReference>
<dbReference type="InterPro" id="IPR008613">
    <property type="entry name" value="Excalibur_Ca-bd_domain"/>
</dbReference>
<feature type="compositionally biased region" description="Low complexity" evidence="1">
    <location>
        <begin position="239"/>
        <end position="249"/>
    </location>
</feature>
<feature type="compositionally biased region" description="Basic and acidic residues" evidence="1">
    <location>
        <begin position="222"/>
        <end position="238"/>
    </location>
</feature>
<keyword evidence="2" id="KW-0812">Transmembrane</keyword>
<dbReference type="RefSeq" id="WP_373971765.1">
    <property type="nucleotide sequence ID" value="NZ_JBHDLJ010000005.1"/>
</dbReference>
<feature type="compositionally biased region" description="Basic and acidic residues" evidence="1">
    <location>
        <begin position="299"/>
        <end position="313"/>
    </location>
</feature>
<feature type="transmembrane region" description="Helical" evidence="2">
    <location>
        <begin position="42"/>
        <end position="59"/>
    </location>
</feature>
<keyword evidence="5" id="KW-1185">Reference proteome</keyword>
<protein>
    <submittedName>
        <fullName evidence="4">Excalibur calcium-binding domain-containing protein</fullName>
    </submittedName>
</protein>
<dbReference type="Proteomes" id="UP001575652">
    <property type="component" value="Unassembled WGS sequence"/>
</dbReference>
<name>A0ABV4UQS0_9MICC</name>
<feature type="transmembrane region" description="Helical" evidence="2">
    <location>
        <begin position="18"/>
        <end position="36"/>
    </location>
</feature>
<dbReference type="Pfam" id="PF05901">
    <property type="entry name" value="Excalibur"/>
    <property type="match status" value="1"/>
</dbReference>
<evidence type="ECO:0000256" key="2">
    <source>
        <dbReference type="SAM" id="Phobius"/>
    </source>
</evidence>
<keyword evidence="2" id="KW-0472">Membrane</keyword>
<feature type="compositionally biased region" description="Basic and acidic residues" evidence="1">
    <location>
        <begin position="202"/>
        <end position="213"/>
    </location>
</feature>
<evidence type="ECO:0000256" key="1">
    <source>
        <dbReference type="SAM" id="MobiDB-lite"/>
    </source>
</evidence>
<comment type="caution">
    <text evidence="4">The sequence shown here is derived from an EMBL/GenBank/DDBJ whole genome shotgun (WGS) entry which is preliminary data.</text>
</comment>
<gene>
    <name evidence="4" type="ORF">ACETWP_08320</name>
</gene>
<reference evidence="4 5" key="1">
    <citation type="submission" date="2024-09" db="EMBL/GenBank/DDBJ databases">
        <authorList>
            <person name="Salinas-Garcia M.A."/>
            <person name="Prieme A."/>
        </authorList>
    </citation>
    <scope>NUCLEOTIDE SEQUENCE [LARGE SCALE GENOMIC DNA]</scope>
    <source>
        <strain evidence="4 5">DSM 21081</strain>
    </source>
</reference>
<feature type="transmembrane region" description="Helical" evidence="2">
    <location>
        <begin position="71"/>
        <end position="92"/>
    </location>
</feature>
<organism evidence="4 5">
    <name type="scientific">Arthrobacter halodurans</name>
    <dbReference type="NCBI Taxonomy" id="516699"/>
    <lineage>
        <taxon>Bacteria</taxon>
        <taxon>Bacillati</taxon>
        <taxon>Actinomycetota</taxon>
        <taxon>Actinomycetes</taxon>
        <taxon>Micrococcales</taxon>
        <taxon>Micrococcaceae</taxon>
        <taxon>Arthrobacter</taxon>
    </lineage>
</organism>
<evidence type="ECO:0000259" key="3">
    <source>
        <dbReference type="SMART" id="SM00894"/>
    </source>
</evidence>
<proteinExistence type="predicted"/>
<dbReference type="SMART" id="SM00894">
    <property type="entry name" value="Excalibur"/>
    <property type="match status" value="1"/>
</dbReference>
<sequence length="313" mass="32447">MTNFSGPLPARKNSRTRTWWMVVAVLAVLLILLLALVPGLVFVLSLLALLFGLAALIIGRVRWARIPNRKGAGAFTGAATALLVLSLIVFGAGSAPSDEDSAVAGTGASSPAEEPTLASFVGQACEADHLVMTQGEESNYCNEDDAGAFVWVSQTTHEKDVADAKELAEAKAAAEAKAKEEAAAKKAAQEKAKQQAVAKKAAEEKAAAKKAAEEQAVAEAKAQAKAEAERKAAAEAKEAAAQQAAADAAAEAERRAEEEEQAQIETLVDDTAGSSAYYENCDAVRAAGADPVYSGDPGYSRKLDRDGDGVGCE</sequence>
<feature type="region of interest" description="Disordered" evidence="1">
    <location>
        <begin position="202"/>
        <end position="268"/>
    </location>
</feature>
<feature type="domain" description="Excalibur calcium-binding" evidence="3">
    <location>
        <begin position="277"/>
        <end position="313"/>
    </location>
</feature>
<keyword evidence="2" id="KW-1133">Transmembrane helix</keyword>